<organism evidence="1 2">
    <name type="scientific">Dovyalis caffra</name>
    <dbReference type="NCBI Taxonomy" id="77055"/>
    <lineage>
        <taxon>Eukaryota</taxon>
        <taxon>Viridiplantae</taxon>
        <taxon>Streptophyta</taxon>
        <taxon>Embryophyta</taxon>
        <taxon>Tracheophyta</taxon>
        <taxon>Spermatophyta</taxon>
        <taxon>Magnoliopsida</taxon>
        <taxon>eudicotyledons</taxon>
        <taxon>Gunneridae</taxon>
        <taxon>Pentapetalae</taxon>
        <taxon>rosids</taxon>
        <taxon>fabids</taxon>
        <taxon>Malpighiales</taxon>
        <taxon>Salicaceae</taxon>
        <taxon>Flacourtieae</taxon>
        <taxon>Dovyalis</taxon>
    </lineage>
</organism>
<name>A0AAV1SJK1_9ROSI</name>
<feature type="non-terminal residue" evidence="1">
    <location>
        <position position="1"/>
    </location>
</feature>
<evidence type="ECO:0000313" key="2">
    <source>
        <dbReference type="Proteomes" id="UP001314170"/>
    </source>
</evidence>
<accession>A0AAV1SJK1</accession>
<gene>
    <name evidence="1" type="ORF">DCAF_LOCUS24404</name>
</gene>
<evidence type="ECO:0000313" key="1">
    <source>
        <dbReference type="EMBL" id="CAK7352796.1"/>
    </source>
</evidence>
<keyword evidence="2" id="KW-1185">Reference proteome</keyword>
<feature type="non-terminal residue" evidence="1">
    <location>
        <position position="83"/>
    </location>
</feature>
<reference evidence="1 2" key="1">
    <citation type="submission" date="2024-01" db="EMBL/GenBank/DDBJ databases">
        <authorList>
            <person name="Waweru B."/>
        </authorList>
    </citation>
    <scope>NUCLEOTIDE SEQUENCE [LARGE SCALE GENOMIC DNA]</scope>
</reference>
<comment type="caution">
    <text evidence="1">The sequence shown here is derived from an EMBL/GenBank/DDBJ whole genome shotgun (WGS) entry which is preliminary data.</text>
</comment>
<dbReference type="AlphaFoldDB" id="A0AAV1SJK1"/>
<protein>
    <submittedName>
        <fullName evidence="1">Uncharacterized protein</fullName>
    </submittedName>
</protein>
<dbReference type="EMBL" id="CAWUPB010001194">
    <property type="protein sequence ID" value="CAK7352796.1"/>
    <property type="molecule type" value="Genomic_DNA"/>
</dbReference>
<dbReference type="Proteomes" id="UP001314170">
    <property type="component" value="Unassembled WGS sequence"/>
</dbReference>
<sequence>PSGVRWPPVPYIFGHGRLPNSKTFPNGHFLYGYEVLNLILDTLGIPVTVALVGCSSRVPNPTLGKVVGSHLPSRERQMEGMDA</sequence>
<proteinExistence type="predicted"/>